<organism evidence="1">
    <name type="scientific">freshwater metagenome</name>
    <dbReference type="NCBI Taxonomy" id="449393"/>
    <lineage>
        <taxon>unclassified sequences</taxon>
        <taxon>metagenomes</taxon>
        <taxon>ecological metagenomes</taxon>
    </lineage>
</organism>
<protein>
    <submittedName>
        <fullName evidence="1">Unannotated protein</fullName>
    </submittedName>
</protein>
<dbReference type="AlphaFoldDB" id="A0A6J7U8L5"/>
<dbReference type="EMBL" id="CAFBQP010000037">
    <property type="protein sequence ID" value="CAB5062215.1"/>
    <property type="molecule type" value="Genomic_DNA"/>
</dbReference>
<proteinExistence type="predicted"/>
<accession>A0A6J7U8L5</accession>
<evidence type="ECO:0000313" key="1">
    <source>
        <dbReference type="EMBL" id="CAB5062215.1"/>
    </source>
</evidence>
<sequence>MAGCKPEYFPWVLTAVQAACTDEFNIHGVLATTMPVGPVIICNGPGTQAIGMNSGVNVLGQGNRANLTIGRALQLVIRNVGGGRPGGVDRAAHGNPGKISFCFPEDEVGSPWTSLATERGITPGTDAITLFAGEGPKVIVDQLSRTPESLANSLAAALRAMTHPKLVIAFDVVLILGPEHARVFADAGWDRTRILAELHERTQIAGADIIRGAAGIAEGVPEGLKDQTLPKFRQGGILLVHAGGGAGLFSTMIGGWLNGAAGSQPVTREVTWR</sequence>
<reference evidence="1" key="1">
    <citation type="submission" date="2020-05" db="EMBL/GenBank/DDBJ databases">
        <authorList>
            <person name="Chiriac C."/>
            <person name="Salcher M."/>
            <person name="Ghai R."/>
            <person name="Kavagutti S V."/>
        </authorList>
    </citation>
    <scope>NUCLEOTIDE SEQUENCE</scope>
</reference>
<gene>
    <name evidence="1" type="ORF">UFOPK4306_01134</name>
</gene>
<name>A0A6J7U8L5_9ZZZZ</name>